<protein>
    <submittedName>
        <fullName evidence="1">Uncharacterized protein</fullName>
    </submittedName>
</protein>
<keyword evidence="2" id="KW-1185">Reference proteome</keyword>
<evidence type="ECO:0000313" key="2">
    <source>
        <dbReference type="Proteomes" id="UP001163321"/>
    </source>
</evidence>
<reference evidence="1 2" key="1">
    <citation type="journal article" date="2022" name="bioRxiv">
        <title>The genome of the oomycete Peronosclerospora sorghi, a cosmopolitan pathogen of maize and sorghum, is inflated with dispersed pseudogenes.</title>
        <authorList>
            <person name="Fletcher K."/>
            <person name="Martin F."/>
            <person name="Isakeit T."/>
            <person name="Cavanaugh K."/>
            <person name="Magill C."/>
            <person name="Michelmore R."/>
        </authorList>
    </citation>
    <scope>NUCLEOTIDE SEQUENCE [LARGE SCALE GENOMIC DNA]</scope>
    <source>
        <strain evidence="1">P6</strain>
    </source>
</reference>
<dbReference type="EMBL" id="CM047591">
    <property type="protein sequence ID" value="KAI9919256.1"/>
    <property type="molecule type" value="Genomic_DNA"/>
</dbReference>
<organism evidence="1 2">
    <name type="scientific">Peronosclerospora sorghi</name>
    <dbReference type="NCBI Taxonomy" id="230839"/>
    <lineage>
        <taxon>Eukaryota</taxon>
        <taxon>Sar</taxon>
        <taxon>Stramenopiles</taxon>
        <taxon>Oomycota</taxon>
        <taxon>Peronosporomycetes</taxon>
        <taxon>Peronosporales</taxon>
        <taxon>Peronosporaceae</taxon>
        <taxon>Peronosclerospora</taxon>
    </lineage>
</organism>
<accession>A0ACC0WLS1</accession>
<dbReference type="Proteomes" id="UP001163321">
    <property type="component" value="Chromosome 12"/>
</dbReference>
<gene>
    <name evidence="1" type="ORF">PsorP6_012161</name>
</gene>
<comment type="caution">
    <text evidence="1">The sequence shown here is derived from an EMBL/GenBank/DDBJ whole genome shotgun (WGS) entry which is preliminary data.</text>
</comment>
<name>A0ACC0WLS1_9STRA</name>
<proteinExistence type="predicted"/>
<sequence>MTIPRQGYIAIAVILVLAVVGIVLGVVMSQGSSKANSELSSKVAGFSSSFFRKSRTIVSTITSDPTSVTYALSAFAIGDWGTSIARNSSCLRSSTSNHYDISAEDVAANVMSQQANAADISPVCVIGQGDSFYGTGMNRKRGRPASRFRRTFESNVKNDKLRTLPWVTVRGPHDYGRANFICSHGDSAGKCSSADDLLRSLKTKFAWQSTDTSPNDAPWTLDDHFHVYRIRDEARNVSMDIFNVDSGDADVHGAKETCCQCYGYAGGKDEKCVNIARGHDVCCGGDVDMFDRCMAQFTAWSDDSRKRLEASIAQSAATWLVVNSYYSPYDHYAEAGMIKWFNILNGSGVHLWLNGHTHGESHDYSSSLGIHFVDNGVVGGMPHESAGEIPTYAQKYVKKLWGYDRAEYGFFSLTVSADWLKLQYHTADDKWSYATSFNSTTVGGVATKHCWYIPNDGTEGKECTSMWPAS</sequence>
<evidence type="ECO:0000313" key="1">
    <source>
        <dbReference type="EMBL" id="KAI9919256.1"/>
    </source>
</evidence>